<keyword evidence="2" id="KW-1003">Cell membrane</keyword>
<feature type="transmembrane region" description="Helical" evidence="7">
    <location>
        <begin position="254"/>
        <end position="272"/>
    </location>
</feature>
<evidence type="ECO:0000313" key="10">
    <source>
        <dbReference type="Proteomes" id="UP001422759"/>
    </source>
</evidence>
<keyword evidence="3 7" id="KW-0812">Transmembrane</keyword>
<dbReference type="Pfam" id="PF07690">
    <property type="entry name" value="MFS_1"/>
    <property type="match status" value="1"/>
</dbReference>
<sequence>MSESGVLRTNRDFRRFWTGSALSTLGSQMSLIAFPLLVLSLGGGAAQAGLVASCSLVTRMLLRLPAGQLADRMDRRRLMIGADLVRLVTVGSIPLAAGLGHLGYPQLLAVAVVEGIATAVFSPASTIAVRDVVPEEQLSDALAKDQAALAAASLIGPFLGGWLFTVDRILPFTADAASYAVSAVLLLRMVTKPPAPATGAPVDNSATAGLRWLAKQPALLRALAFGALLNLVGSSAEVAMVVTLRGNGTGSTSIGLVMACAGIGAVLGSLAAPTVMKWLKPGQLFLIIGTVWSGGLAAFAVSQQPWVLGPLLVLLILLTPPAGIVVGQALLSQSPRELLGRVSTAANLLIAGLAALGPVVTGAALQGLGISPTWLLLAGLIAATTLVAALPMLRDTTLSPEAGKPAAAPSAGDEPAADKPAGGQPEAGQPEAEATSDSAAPAAV</sequence>
<keyword evidence="10" id="KW-1185">Reference proteome</keyword>
<evidence type="ECO:0000259" key="8">
    <source>
        <dbReference type="PROSITE" id="PS50850"/>
    </source>
</evidence>
<reference evidence="9 10" key="1">
    <citation type="journal article" date="2019" name="Int. J. Syst. Evol. Microbiol.">
        <title>The Global Catalogue of Microorganisms (GCM) 10K type strain sequencing project: providing services to taxonomists for standard genome sequencing and annotation.</title>
        <authorList>
            <consortium name="The Broad Institute Genomics Platform"/>
            <consortium name="The Broad Institute Genome Sequencing Center for Infectious Disease"/>
            <person name="Wu L."/>
            <person name="Ma J."/>
        </authorList>
    </citation>
    <scope>NUCLEOTIDE SEQUENCE [LARGE SCALE GENOMIC DNA]</scope>
    <source>
        <strain evidence="9 10">JCM 14560</strain>
    </source>
</reference>
<dbReference type="InterPro" id="IPR036259">
    <property type="entry name" value="MFS_trans_sf"/>
</dbReference>
<dbReference type="Proteomes" id="UP001422759">
    <property type="component" value="Unassembled WGS sequence"/>
</dbReference>
<evidence type="ECO:0000256" key="1">
    <source>
        <dbReference type="ARBA" id="ARBA00004651"/>
    </source>
</evidence>
<dbReference type="SUPFAM" id="SSF103473">
    <property type="entry name" value="MFS general substrate transporter"/>
    <property type="match status" value="1"/>
</dbReference>
<dbReference type="EMBL" id="BAAANT010000009">
    <property type="protein sequence ID" value="GAA2139105.1"/>
    <property type="molecule type" value="Genomic_DNA"/>
</dbReference>
<dbReference type="PANTHER" id="PTHR23513">
    <property type="entry name" value="INTEGRAL MEMBRANE EFFLUX PROTEIN-RELATED"/>
    <property type="match status" value="1"/>
</dbReference>
<feature type="transmembrane region" description="Helical" evidence="7">
    <location>
        <begin position="218"/>
        <end position="242"/>
    </location>
</feature>
<name>A0ABN2ZAP2_9ACTN</name>
<dbReference type="PROSITE" id="PS50850">
    <property type="entry name" value="MFS"/>
    <property type="match status" value="1"/>
</dbReference>
<evidence type="ECO:0000256" key="4">
    <source>
        <dbReference type="ARBA" id="ARBA00022989"/>
    </source>
</evidence>
<comment type="subcellular location">
    <subcellularLocation>
        <location evidence="1">Cell membrane</location>
        <topology evidence="1">Multi-pass membrane protein</topology>
    </subcellularLocation>
</comment>
<feature type="transmembrane region" description="Helical" evidence="7">
    <location>
        <begin position="348"/>
        <end position="368"/>
    </location>
</feature>
<feature type="domain" description="Major facilitator superfamily (MFS) profile" evidence="8">
    <location>
        <begin position="1"/>
        <end position="397"/>
    </location>
</feature>
<dbReference type="InterPro" id="IPR011701">
    <property type="entry name" value="MFS"/>
</dbReference>
<feature type="transmembrane region" description="Helical" evidence="7">
    <location>
        <begin position="284"/>
        <end position="301"/>
    </location>
</feature>
<dbReference type="PANTHER" id="PTHR23513:SF6">
    <property type="entry name" value="MAJOR FACILITATOR SUPERFAMILY ASSOCIATED DOMAIN-CONTAINING PROTEIN"/>
    <property type="match status" value="1"/>
</dbReference>
<feature type="transmembrane region" description="Helical" evidence="7">
    <location>
        <begin position="83"/>
        <end position="102"/>
    </location>
</feature>
<feature type="transmembrane region" description="Helical" evidence="7">
    <location>
        <begin position="307"/>
        <end position="327"/>
    </location>
</feature>
<proteinExistence type="predicted"/>
<dbReference type="InterPro" id="IPR020846">
    <property type="entry name" value="MFS_dom"/>
</dbReference>
<feature type="region of interest" description="Disordered" evidence="6">
    <location>
        <begin position="400"/>
        <end position="444"/>
    </location>
</feature>
<accession>A0ABN2ZAP2</accession>
<evidence type="ECO:0000256" key="3">
    <source>
        <dbReference type="ARBA" id="ARBA00022692"/>
    </source>
</evidence>
<evidence type="ECO:0000256" key="2">
    <source>
        <dbReference type="ARBA" id="ARBA00022475"/>
    </source>
</evidence>
<feature type="compositionally biased region" description="Low complexity" evidence="6">
    <location>
        <begin position="405"/>
        <end position="414"/>
    </location>
</feature>
<gene>
    <name evidence="9" type="ORF">GCM10009760_20940</name>
</gene>
<dbReference type="RefSeq" id="WP_344463222.1">
    <property type="nucleotide sequence ID" value="NZ_BAAANT010000009.1"/>
</dbReference>
<feature type="transmembrane region" description="Helical" evidence="7">
    <location>
        <begin position="141"/>
        <end position="163"/>
    </location>
</feature>
<evidence type="ECO:0000256" key="5">
    <source>
        <dbReference type="ARBA" id="ARBA00023136"/>
    </source>
</evidence>
<keyword evidence="4 7" id="KW-1133">Transmembrane helix</keyword>
<protein>
    <submittedName>
        <fullName evidence="9">MFS transporter</fullName>
    </submittedName>
</protein>
<comment type="caution">
    <text evidence="9">The sequence shown here is derived from an EMBL/GenBank/DDBJ whole genome shotgun (WGS) entry which is preliminary data.</text>
</comment>
<dbReference type="Gene3D" id="1.20.1250.20">
    <property type="entry name" value="MFS general substrate transporter like domains"/>
    <property type="match status" value="1"/>
</dbReference>
<keyword evidence="5 7" id="KW-0472">Membrane</keyword>
<feature type="transmembrane region" description="Helical" evidence="7">
    <location>
        <begin position="374"/>
        <end position="393"/>
    </location>
</feature>
<evidence type="ECO:0000256" key="7">
    <source>
        <dbReference type="SAM" id="Phobius"/>
    </source>
</evidence>
<dbReference type="CDD" id="cd06173">
    <property type="entry name" value="MFS_MefA_like"/>
    <property type="match status" value="1"/>
</dbReference>
<organism evidence="9 10">
    <name type="scientific">Kitasatospora kazusensis</name>
    <dbReference type="NCBI Taxonomy" id="407974"/>
    <lineage>
        <taxon>Bacteria</taxon>
        <taxon>Bacillati</taxon>
        <taxon>Actinomycetota</taxon>
        <taxon>Actinomycetes</taxon>
        <taxon>Kitasatosporales</taxon>
        <taxon>Streptomycetaceae</taxon>
        <taxon>Kitasatospora</taxon>
    </lineage>
</organism>
<feature type="compositionally biased region" description="Low complexity" evidence="6">
    <location>
        <begin position="430"/>
        <end position="444"/>
    </location>
</feature>
<evidence type="ECO:0000256" key="6">
    <source>
        <dbReference type="SAM" id="MobiDB-lite"/>
    </source>
</evidence>
<evidence type="ECO:0000313" key="9">
    <source>
        <dbReference type="EMBL" id="GAA2139105.1"/>
    </source>
</evidence>